<dbReference type="PANTHER" id="PTHR40257">
    <property type="match status" value="1"/>
</dbReference>
<dbReference type="AlphaFoldDB" id="A0A1H2GGP8"/>
<dbReference type="Pfam" id="PF07045">
    <property type="entry name" value="DUF1330"/>
    <property type="match status" value="1"/>
</dbReference>
<name>A0A1H2GGP8_9PSED</name>
<dbReference type="OrthoDB" id="8909581at2"/>
<proteinExistence type="predicted"/>
<dbReference type="Proteomes" id="UP000243232">
    <property type="component" value="Chromosome I"/>
</dbReference>
<gene>
    <name evidence="2" type="ORF">SAMN05216296_2285</name>
</gene>
<evidence type="ECO:0000259" key="1">
    <source>
        <dbReference type="Pfam" id="PF07045"/>
    </source>
</evidence>
<dbReference type="SUPFAM" id="SSF54909">
    <property type="entry name" value="Dimeric alpha+beta barrel"/>
    <property type="match status" value="1"/>
</dbReference>
<evidence type="ECO:0000313" key="2">
    <source>
        <dbReference type="EMBL" id="SDU18775.1"/>
    </source>
</evidence>
<dbReference type="RefSeq" id="WP_090195217.1">
    <property type="nucleotide sequence ID" value="NZ_LT629785.1"/>
</dbReference>
<feature type="domain" description="DUF1330" evidence="1">
    <location>
        <begin position="47"/>
        <end position="125"/>
    </location>
</feature>
<dbReference type="Gene3D" id="3.30.70.100">
    <property type="match status" value="1"/>
</dbReference>
<organism evidence="2 3">
    <name type="scientific">Pseudomonas pohangensis</name>
    <dbReference type="NCBI Taxonomy" id="364197"/>
    <lineage>
        <taxon>Bacteria</taxon>
        <taxon>Pseudomonadati</taxon>
        <taxon>Pseudomonadota</taxon>
        <taxon>Gammaproteobacteria</taxon>
        <taxon>Pseudomonadales</taxon>
        <taxon>Pseudomonadaceae</taxon>
        <taxon>Pseudomonas</taxon>
    </lineage>
</organism>
<dbReference type="InterPro" id="IPR011008">
    <property type="entry name" value="Dimeric_a/b-barrel"/>
</dbReference>
<accession>A0A1H2GGP8</accession>
<dbReference type="PANTHER" id="PTHR40257:SF1">
    <property type="entry name" value="DUF1330 DOMAIN-CONTAINING PROTEIN"/>
    <property type="match status" value="1"/>
</dbReference>
<dbReference type="STRING" id="364197.SAMN05216296_2285"/>
<dbReference type="InterPro" id="IPR010753">
    <property type="entry name" value="DUF1330"/>
</dbReference>
<dbReference type="EMBL" id="LT629785">
    <property type="protein sequence ID" value="SDU18775.1"/>
    <property type="molecule type" value="Genomic_DNA"/>
</dbReference>
<keyword evidence="3" id="KW-1185">Reference proteome</keyword>
<protein>
    <submittedName>
        <fullName evidence="2">Uncharacterized conserved protein, DUF1330 family</fullName>
    </submittedName>
</protein>
<evidence type="ECO:0000313" key="3">
    <source>
        <dbReference type="Proteomes" id="UP000243232"/>
    </source>
</evidence>
<sequence length="135" mass="14517">MITPSIDPTRATIKQFAESFPADTPVVMLNLLRFREQAAYADASVPPCSGRQAYAQYSTLIEPILAAAGGTVLWAGKAHAALIAPDGEQWDEVLLVQYPAREAFLGMITSPAYKAIVHHRTAALADSRLVPSVPL</sequence>
<reference evidence="3" key="1">
    <citation type="submission" date="2016-10" db="EMBL/GenBank/DDBJ databases">
        <authorList>
            <person name="Varghese N."/>
            <person name="Submissions S."/>
        </authorList>
    </citation>
    <scope>NUCLEOTIDE SEQUENCE [LARGE SCALE GENOMIC DNA]</scope>
    <source>
        <strain evidence="3">DSM 17875</strain>
    </source>
</reference>